<protein>
    <recommendedName>
        <fullName evidence="3">Tail terminator</fullName>
    </recommendedName>
</protein>
<proteinExistence type="predicted"/>
<dbReference type="InterPro" id="IPR021508">
    <property type="entry name" value="Gp17-like"/>
</dbReference>
<accession>A0A1N7JFE2</accession>
<organism evidence="1 2">
    <name type="scientific">Kroppenstedtia eburnea</name>
    <dbReference type="NCBI Taxonomy" id="714067"/>
    <lineage>
        <taxon>Bacteria</taxon>
        <taxon>Bacillati</taxon>
        <taxon>Bacillota</taxon>
        <taxon>Bacilli</taxon>
        <taxon>Bacillales</taxon>
        <taxon>Thermoactinomycetaceae</taxon>
        <taxon>Kroppenstedtia</taxon>
    </lineage>
</organism>
<dbReference type="Pfam" id="PF11367">
    <property type="entry name" value="Tail_completion_gp17"/>
    <property type="match status" value="1"/>
</dbReference>
<dbReference type="EMBL" id="FTOD01000002">
    <property type="protein sequence ID" value="SIS47971.1"/>
    <property type="molecule type" value="Genomic_DNA"/>
</dbReference>
<reference evidence="2" key="1">
    <citation type="submission" date="2017-01" db="EMBL/GenBank/DDBJ databases">
        <authorList>
            <person name="Varghese N."/>
            <person name="Submissions S."/>
        </authorList>
    </citation>
    <scope>NUCLEOTIDE SEQUENCE [LARGE SCALE GENOMIC DNA]</scope>
    <source>
        <strain evidence="2">DSM 45196</strain>
    </source>
</reference>
<evidence type="ECO:0000313" key="1">
    <source>
        <dbReference type="EMBL" id="SIS47971.1"/>
    </source>
</evidence>
<keyword evidence="2" id="KW-1185">Reference proteome</keyword>
<dbReference type="Proteomes" id="UP000186795">
    <property type="component" value="Unassembled WGS sequence"/>
</dbReference>
<evidence type="ECO:0000313" key="2">
    <source>
        <dbReference type="Proteomes" id="UP000186795"/>
    </source>
</evidence>
<dbReference type="AlphaFoldDB" id="A0A1N7JFE2"/>
<gene>
    <name evidence="1" type="ORF">SAMN05421790_10220</name>
</gene>
<dbReference type="Gene3D" id="3.30.2000.30">
    <property type="match status" value="1"/>
</dbReference>
<dbReference type="OrthoDB" id="2880980at2"/>
<evidence type="ECO:0008006" key="3">
    <source>
        <dbReference type="Google" id="ProtNLM"/>
    </source>
</evidence>
<sequence>MGKVSGVFEEAPEGQPFPYVTVDGIRSTSARTLSRPGEEVTATLRVWSDTAGFAEAIGILDDLNRLLADRELTGPEGGQVFCRYVESEAGIDPDHPRRKVSVSYSLLVREPDQDSN</sequence>
<dbReference type="InterPro" id="IPR053745">
    <property type="entry name" value="Viral_Tail_Comp_sf"/>
</dbReference>
<name>A0A1N7JFE2_9BACL</name>